<evidence type="ECO:0000256" key="4">
    <source>
        <dbReference type="ARBA" id="ARBA00022475"/>
    </source>
</evidence>
<dbReference type="Gene3D" id="1.20.1730.10">
    <property type="entry name" value="Sodium/glucose cotransporter"/>
    <property type="match status" value="1"/>
</dbReference>
<dbReference type="PROSITE" id="PS50283">
    <property type="entry name" value="NA_SOLUT_SYMP_3"/>
    <property type="match status" value="1"/>
</dbReference>
<gene>
    <name evidence="12" type="ORF">ACAOBT_LOCUS35448</name>
</gene>
<dbReference type="AlphaFoldDB" id="A0A9P0QBH4"/>
<dbReference type="InterPro" id="IPR051163">
    <property type="entry name" value="Sodium:Solute_Symporter_SSF"/>
</dbReference>
<keyword evidence="3" id="KW-0813">Transport</keyword>
<evidence type="ECO:0000313" key="12">
    <source>
        <dbReference type="EMBL" id="CAH2016557.1"/>
    </source>
</evidence>
<evidence type="ECO:0000256" key="10">
    <source>
        <dbReference type="ARBA" id="ARBA00023201"/>
    </source>
</evidence>
<dbReference type="EMBL" id="CAKOFQ010008944">
    <property type="protein sequence ID" value="CAH2016557.1"/>
    <property type="molecule type" value="Genomic_DNA"/>
</dbReference>
<dbReference type="GO" id="GO:0005886">
    <property type="term" value="C:plasma membrane"/>
    <property type="evidence" value="ECO:0007669"/>
    <property type="project" value="UniProtKB-SubCell"/>
</dbReference>
<dbReference type="InterPro" id="IPR001734">
    <property type="entry name" value="Na/solute_symporter"/>
</dbReference>
<feature type="transmembrane region" description="Helical" evidence="11">
    <location>
        <begin position="12"/>
        <end position="38"/>
    </location>
</feature>
<dbReference type="GO" id="GO:0015293">
    <property type="term" value="F:symporter activity"/>
    <property type="evidence" value="ECO:0007669"/>
    <property type="project" value="TreeGrafter"/>
</dbReference>
<evidence type="ECO:0000313" key="13">
    <source>
        <dbReference type="Proteomes" id="UP001152888"/>
    </source>
</evidence>
<evidence type="ECO:0000256" key="11">
    <source>
        <dbReference type="SAM" id="Phobius"/>
    </source>
</evidence>
<proteinExistence type="inferred from homology"/>
<evidence type="ECO:0000256" key="7">
    <source>
        <dbReference type="ARBA" id="ARBA00023053"/>
    </source>
</evidence>
<evidence type="ECO:0000256" key="2">
    <source>
        <dbReference type="ARBA" id="ARBA00006434"/>
    </source>
</evidence>
<keyword evidence="7" id="KW-0915">Sodium</keyword>
<keyword evidence="10" id="KW-0739">Sodium transport</keyword>
<feature type="transmembrane region" description="Helical" evidence="11">
    <location>
        <begin position="58"/>
        <end position="83"/>
    </location>
</feature>
<dbReference type="PANTHER" id="PTHR42985:SF39">
    <property type="entry name" value="GH10366P"/>
    <property type="match status" value="1"/>
</dbReference>
<evidence type="ECO:0000256" key="1">
    <source>
        <dbReference type="ARBA" id="ARBA00004651"/>
    </source>
</evidence>
<reference evidence="12" key="1">
    <citation type="submission" date="2022-03" db="EMBL/GenBank/DDBJ databases">
        <authorList>
            <person name="Sayadi A."/>
        </authorList>
    </citation>
    <scope>NUCLEOTIDE SEQUENCE</scope>
</reference>
<evidence type="ECO:0000256" key="5">
    <source>
        <dbReference type="ARBA" id="ARBA00022692"/>
    </source>
</evidence>
<accession>A0A9P0QBH4</accession>
<evidence type="ECO:0000256" key="8">
    <source>
        <dbReference type="ARBA" id="ARBA00023065"/>
    </source>
</evidence>
<organism evidence="12 13">
    <name type="scientific">Acanthoscelides obtectus</name>
    <name type="common">Bean weevil</name>
    <name type="synonym">Bruchus obtectus</name>
    <dbReference type="NCBI Taxonomy" id="200917"/>
    <lineage>
        <taxon>Eukaryota</taxon>
        <taxon>Metazoa</taxon>
        <taxon>Ecdysozoa</taxon>
        <taxon>Arthropoda</taxon>
        <taxon>Hexapoda</taxon>
        <taxon>Insecta</taxon>
        <taxon>Pterygota</taxon>
        <taxon>Neoptera</taxon>
        <taxon>Endopterygota</taxon>
        <taxon>Coleoptera</taxon>
        <taxon>Polyphaga</taxon>
        <taxon>Cucujiformia</taxon>
        <taxon>Chrysomeloidea</taxon>
        <taxon>Chrysomelidae</taxon>
        <taxon>Bruchinae</taxon>
        <taxon>Bruchini</taxon>
        <taxon>Acanthoscelides</taxon>
    </lineage>
</organism>
<protein>
    <submittedName>
        <fullName evidence="12">Uncharacterized protein</fullName>
    </submittedName>
</protein>
<keyword evidence="6 11" id="KW-1133">Transmembrane helix</keyword>
<dbReference type="PANTHER" id="PTHR42985">
    <property type="entry name" value="SODIUM-COUPLED MONOCARBOXYLATE TRANSPORTER"/>
    <property type="match status" value="1"/>
</dbReference>
<name>A0A9P0QBH4_ACAOB</name>
<evidence type="ECO:0000256" key="6">
    <source>
        <dbReference type="ARBA" id="ARBA00022989"/>
    </source>
</evidence>
<dbReference type="InterPro" id="IPR038377">
    <property type="entry name" value="Na/Glc_symporter_sf"/>
</dbReference>
<keyword evidence="4" id="KW-1003">Cell membrane</keyword>
<evidence type="ECO:0000256" key="3">
    <source>
        <dbReference type="ARBA" id="ARBA00022448"/>
    </source>
</evidence>
<sequence length="124" mass="14006">MSVQSQSQVKKAIWTSCFGLIIIYSVNFYTGMIMVAHYKDCDPIKSGEIRAADEILPLYVISTMGHLKGVTGFFVAGIFAASLGCFSSQQPFCRYYNRIFFTPLLGYICLTRKALIQRNFCLFL</sequence>
<dbReference type="GO" id="GO:0006814">
    <property type="term" value="P:sodium ion transport"/>
    <property type="evidence" value="ECO:0007669"/>
    <property type="project" value="UniProtKB-KW"/>
</dbReference>
<dbReference type="OrthoDB" id="196131at2759"/>
<keyword evidence="9 11" id="KW-0472">Membrane</keyword>
<comment type="subcellular location">
    <subcellularLocation>
        <location evidence="1">Cell membrane</location>
        <topology evidence="1">Multi-pass membrane protein</topology>
    </subcellularLocation>
</comment>
<dbReference type="Proteomes" id="UP001152888">
    <property type="component" value="Unassembled WGS sequence"/>
</dbReference>
<keyword evidence="5 11" id="KW-0812">Transmembrane</keyword>
<comment type="similarity">
    <text evidence="2">Belongs to the sodium:solute symporter (SSF) (TC 2.A.21) family.</text>
</comment>
<keyword evidence="8" id="KW-0406">Ion transport</keyword>
<keyword evidence="13" id="KW-1185">Reference proteome</keyword>
<comment type="caution">
    <text evidence="12">The sequence shown here is derived from an EMBL/GenBank/DDBJ whole genome shotgun (WGS) entry which is preliminary data.</text>
</comment>
<evidence type="ECO:0000256" key="9">
    <source>
        <dbReference type="ARBA" id="ARBA00023136"/>
    </source>
</evidence>